<evidence type="ECO:0008006" key="3">
    <source>
        <dbReference type="Google" id="ProtNLM"/>
    </source>
</evidence>
<accession>A0A0N8PRG0</accession>
<dbReference type="Proteomes" id="UP000050509">
    <property type="component" value="Unassembled WGS sequence"/>
</dbReference>
<dbReference type="AlphaFoldDB" id="A0A0N8PRG0"/>
<gene>
    <name evidence="1" type="ORF">SE17_30445</name>
</gene>
<comment type="caution">
    <text evidence="1">The sequence shown here is derived from an EMBL/GenBank/DDBJ whole genome shotgun (WGS) entry which is preliminary data.</text>
</comment>
<dbReference type="PANTHER" id="PTHR35586">
    <property type="entry name" value="SLL1691 PROTEIN"/>
    <property type="match status" value="1"/>
</dbReference>
<reference evidence="1 2" key="1">
    <citation type="submission" date="2015-09" db="EMBL/GenBank/DDBJ databases">
        <title>Draft genome sequence of Kouleothrix aurantiaca JCM 19913.</title>
        <authorList>
            <person name="Hemp J."/>
        </authorList>
    </citation>
    <scope>NUCLEOTIDE SEQUENCE [LARGE SCALE GENOMIC DNA]</scope>
    <source>
        <strain evidence="1 2">COM-B</strain>
    </source>
</reference>
<keyword evidence="2" id="KW-1185">Reference proteome</keyword>
<sequence length="320" mass="37099">MTERTQTDSFDTAWKEALDRYLPDFMRLFFPQAFAEIDWSRGYELLDTELQQVVRDAELGRRQADRLIQVARLSGERALVYMHIEVQSQHEVGFAERMYIYHYRIHDRYRQPIVSLAVLGDDRPAWRPAGYGYALWDCALEFRFPIVKLLDYAQRRDELERDANPFVTVVLAHLATQETRHNYAQRAFAKFALTRRLYTLGYDRQLIIDLYRFIDWMVTLPPDMEVAVWQQIKDFEQEGQMSYITTAERIGHAEGLQAGRAEGLVEGIGAMLDLKFGSAGTALMSEIQEITDIATLERLLLTIKTAVTPEDVRAAYTPDV</sequence>
<dbReference type="PANTHER" id="PTHR35586:SF1">
    <property type="entry name" value="SLL1691 PROTEIN"/>
    <property type="match status" value="1"/>
</dbReference>
<dbReference type="EMBL" id="LJCR01001729">
    <property type="protein sequence ID" value="KPV49821.1"/>
    <property type="molecule type" value="Genomic_DNA"/>
</dbReference>
<proteinExistence type="predicted"/>
<evidence type="ECO:0000313" key="2">
    <source>
        <dbReference type="Proteomes" id="UP000050509"/>
    </source>
</evidence>
<evidence type="ECO:0000313" key="1">
    <source>
        <dbReference type="EMBL" id="KPV49821.1"/>
    </source>
</evidence>
<dbReference type="PATRIC" id="fig|186479.3.peg.2802"/>
<name>A0A0N8PRG0_9CHLR</name>
<protein>
    <recommendedName>
        <fullName evidence="3">Cytosolic protein</fullName>
    </recommendedName>
</protein>
<organism evidence="1 2">
    <name type="scientific">Kouleothrix aurantiaca</name>
    <dbReference type="NCBI Taxonomy" id="186479"/>
    <lineage>
        <taxon>Bacteria</taxon>
        <taxon>Bacillati</taxon>
        <taxon>Chloroflexota</taxon>
        <taxon>Chloroflexia</taxon>
        <taxon>Chloroflexales</taxon>
        <taxon>Roseiflexineae</taxon>
        <taxon>Roseiflexaceae</taxon>
        <taxon>Kouleothrix</taxon>
    </lineage>
</organism>